<protein>
    <recommendedName>
        <fullName evidence="3">Apea-like HEPN domain-containing protein</fullName>
    </recommendedName>
</protein>
<name>A0ABX3FQU5_9VIBR</name>
<dbReference type="EMBL" id="MJMH01000092">
    <property type="protein sequence ID" value="OLQ95147.1"/>
    <property type="molecule type" value="Genomic_DNA"/>
</dbReference>
<organism evidence="1 2">
    <name type="scientific">Vibrio panuliri</name>
    <dbReference type="NCBI Taxonomy" id="1381081"/>
    <lineage>
        <taxon>Bacteria</taxon>
        <taxon>Pseudomonadati</taxon>
        <taxon>Pseudomonadota</taxon>
        <taxon>Gammaproteobacteria</taxon>
        <taxon>Vibrionales</taxon>
        <taxon>Vibrionaceae</taxon>
        <taxon>Vibrio</taxon>
    </lineage>
</organism>
<evidence type="ECO:0008006" key="3">
    <source>
        <dbReference type="Google" id="ProtNLM"/>
    </source>
</evidence>
<proteinExistence type="predicted"/>
<dbReference type="Proteomes" id="UP000186039">
    <property type="component" value="Unassembled WGS sequence"/>
</dbReference>
<feature type="non-terminal residue" evidence="1">
    <location>
        <position position="139"/>
    </location>
</feature>
<comment type="caution">
    <text evidence="1">The sequence shown here is derived from an EMBL/GenBank/DDBJ whole genome shotgun (WGS) entry which is preliminary data.</text>
</comment>
<accession>A0ABX3FQU5</accession>
<keyword evidence="2" id="KW-1185">Reference proteome</keyword>
<gene>
    <name evidence="1" type="ORF">BIY20_21370</name>
</gene>
<reference evidence="1 2" key="1">
    <citation type="submission" date="2016-09" db="EMBL/GenBank/DDBJ databases">
        <title>Genomic Taxonomy of the Vibrionaceae.</title>
        <authorList>
            <person name="Gonzalez-Castillo A."/>
            <person name="Gomez-Gil B."/>
            <person name="Enciso-Ibarra K."/>
        </authorList>
    </citation>
    <scope>NUCLEOTIDE SEQUENCE [LARGE SCALE GENOMIC DNA]</scope>
    <source>
        <strain evidence="1 2">CAIM 1902</strain>
    </source>
</reference>
<evidence type="ECO:0000313" key="2">
    <source>
        <dbReference type="Proteomes" id="UP000186039"/>
    </source>
</evidence>
<dbReference type="RefSeq" id="WP_075714097.1">
    <property type="nucleotide sequence ID" value="NZ_MJMH01000092.1"/>
</dbReference>
<evidence type="ECO:0000313" key="1">
    <source>
        <dbReference type="EMBL" id="OLQ95147.1"/>
    </source>
</evidence>
<sequence length="139" mass="16215">MEKWLNFYRPYYESEEELVTFVERCESLTLDDDNHRAKIMMHQGQRLTNISSLMEEVAAGKDPLKLLFLLVAAENISKLHLSKSEDGYSKFHVKRFFQTFCSNQSKNALVDKIEVIKKPRDLNTVVDALYAIRCDVVHE</sequence>